<gene>
    <name evidence="1" type="ORF">T01_10157</name>
</gene>
<dbReference type="InParanoid" id="A0A0V0YX17"/>
<dbReference type="Proteomes" id="UP000054776">
    <property type="component" value="Unassembled WGS sequence"/>
</dbReference>
<organism evidence="1 2">
    <name type="scientific">Trichinella spiralis</name>
    <name type="common">Trichina worm</name>
    <dbReference type="NCBI Taxonomy" id="6334"/>
    <lineage>
        <taxon>Eukaryota</taxon>
        <taxon>Metazoa</taxon>
        <taxon>Ecdysozoa</taxon>
        <taxon>Nematoda</taxon>
        <taxon>Enoplea</taxon>
        <taxon>Dorylaimia</taxon>
        <taxon>Trichinellida</taxon>
        <taxon>Trichinellidae</taxon>
        <taxon>Trichinella</taxon>
    </lineage>
</organism>
<evidence type="ECO:0000313" key="2">
    <source>
        <dbReference type="Proteomes" id="UP000054776"/>
    </source>
</evidence>
<reference evidence="1 2" key="1">
    <citation type="submission" date="2015-01" db="EMBL/GenBank/DDBJ databases">
        <title>Evolution of Trichinella species and genotypes.</title>
        <authorList>
            <person name="Korhonen P.K."/>
            <person name="Edoardo P."/>
            <person name="Giuseppe L.R."/>
            <person name="Gasser R.B."/>
        </authorList>
    </citation>
    <scope>NUCLEOTIDE SEQUENCE [LARGE SCALE GENOMIC DNA]</scope>
    <source>
        <strain evidence="1">ISS3</strain>
    </source>
</reference>
<sequence>MEKSTSDELSTAAVVSLNYAWQSKVLTSFISVIV</sequence>
<proteinExistence type="predicted"/>
<dbReference type="EMBL" id="JYDH01004213">
    <property type="protein sequence ID" value="KRY04579.1"/>
    <property type="molecule type" value="Genomic_DNA"/>
</dbReference>
<comment type="caution">
    <text evidence="1">The sequence shown here is derived from an EMBL/GenBank/DDBJ whole genome shotgun (WGS) entry which is preliminary data.</text>
</comment>
<keyword evidence="2" id="KW-1185">Reference proteome</keyword>
<accession>A0A0V0YX17</accession>
<name>A0A0V0YX17_TRISP</name>
<evidence type="ECO:0000313" key="1">
    <source>
        <dbReference type="EMBL" id="KRY04579.1"/>
    </source>
</evidence>
<protein>
    <submittedName>
        <fullName evidence="1">Uncharacterized protein</fullName>
    </submittedName>
</protein>
<dbReference type="AlphaFoldDB" id="A0A0V0YX17"/>